<name>A0A2V0NQ92_9CHLO</name>
<dbReference type="GO" id="GO:0006508">
    <property type="term" value="P:proteolysis"/>
    <property type="evidence" value="ECO:0007669"/>
    <property type="project" value="UniProtKB-KW"/>
</dbReference>
<sequence>MKHKKGSSKGKHPSGKKGKSHDAHPGGQPGVQASQPASSSGAAPGSAATAAGGGVVGLSNLGNTCFFNSAVQMLMACPALQQAFLAEDRKTAQGPLGYALQQAFRHAAKGGPKPGGGSASYNPQSLLSAVCRHAPQFKGRQQHDSHELLRVLLDGLQTEEKRSHDLARRGGGSGGGFTAADAEEDEDEDEYARESWDGSLTGSPKKRPVARSDDGSGSSSSSSSSSDSSDEDGGEAGGGAQLGAAAVAEAKAAAAAAPAKAPTPPPVATANGNCAHAHAAPGPDAAAAPLGRRSLLPPAPPAGPGDTLVDAVFGGVLVSTVVCGACEHSSVSYEPFLDLSLPIPAAQGGGLSRKDSLLSRLAGLGKSSKPKGGDGDGEGAGLASPGKGEGDGEAEGGAKKKSSPKERKRAAAEAKRATKLERKATKAAAQRAAAAASAPAAAGNGVEEDGLSVERDGASSSVGSAPTEGPAAVAPSDASETSSATTAEASPVAARANGGAATDGGAPPGAAAAAAATSNGGAPPPAPRAASAGGAGPSPLGRSLTPPPTPAPPKPHHRRFGSLGSLSNLGTISANAKGQLSALLSWGSRQGSRELEGALSALAGSNVSALLAAAAGEGQAPAEGGAAPAVATPTRAEAPAAATPAAAAAGAGAARAAPMQSAFATAAPPFPVLEAAAAGQEVLPLRSWPLLSQEYHSTDSPLSPTAAGPVAEAAAAGANGSAAAPQPAFDANGGPSPGKPAGGGRAANAAAAEAAAAAAAVGARRGRVTAMSCLEAFFVRELVSWECPKEKAEARERRWSTASGGGGTPSGASLGRQVTFSDRLPSVVSVPGSVEQRGTDLERALSGAAPFCRPVGHAGAALLLTAQLSRFGAEGASASPAAMLVVGSAGAPGGAPASGGALRLKLVAAGEPTRKTNSLVGPAGIDLGLLPLPPAAAAAAGRGRLLRAWAQLALDCMADLMRHEGGIKGLCAMLAGGARLAAPPDGAAGRRRAAAAAADDGASSSSSGEGGGDEYLGWLIRGHLPRAAGRDAGYWEYPNRDGADDGSDADGEGDGGGAAAAGAAGGGAARCEGGGGGAGDDDAELFGMEDLGAGPEQQQAKAGKAQAKGQQQNQQQQQQQQPENHQQQQQQAGAGSGGSGDQQQAQLQHFRKIPSRDGLANGHHAHAAPPAPASDPGRGSPAAGGSAPVDIARTLHAAGGAAGTPLSGTPRRSSLSARTFTRDAAKSYQVYLPPRVLVLHLKRFAHDMAKGGKLQKLDAPVQFEFELDLAPFLAPSSPAAGRPLPYDLAGVVVHMGNMRSGHYVAYVKRGAQQGAGGAGTSGGDAAAAGGPPSPGPVAAASGGGAAGLLSAIGGALGGGGGKGGGGGGKEQWYYVSDGTVRQVSRSEVASAQAYMLLYTARSPPAPAAPCACAGGAAAGGPVGSSGSEATAA</sequence>
<dbReference type="EMBL" id="BDRX01000012">
    <property type="protein sequence ID" value="GBF89794.1"/>
    <property type="molecule type" value="Genomic_DNA"/>
</dbReference>
<evidence type="ECO:0000256" key="7">
    <source>
        <dbReference type="ARBA" id="ARBA00022807"/>
    </source>
</evidence>
<feature type="region of interest" description="Disordered" evidence="8">
    <location>
        <begin position="257"/>
        <end position="302"/>
    </location>
</feature>
<evidence type="ECO:0000256" key="8">
    <source>
        <dbReference type="SAM" id="MobiDB-lite"/>
    </source>
</evidence>
<keyword evidence="11" id="KW-1185">Reference proteome</keyword>
<evidence type="ECO:0000256" key="5">
    <source>
        <dbReference type="ARBA" id="ARBA00022786"/>
    </source>
</evidence>
<reference evidence="10 11" key="1">
    <citation type="journal article" date="2018" name="Sci. Rep.">
        <title>Raphidocelis subcapitata (=Pseudokirchneriella subcapitata) provides an insight into genome evolution and environmental adaptations in the Sphaeropleales.</title>
        <authorList>
            <person name="Suzuki S."/>
            <person name="Yamaguchi H."/>
            <person name="Nakajima N."/>
            <person name="Kawachi M."/>
        </authorList>
    </citation>
    <scope>NUCLEOTIDE SEQUENCE [LARGE SCALE GENOMIC DNA]</scope>
    <source>
        <strain evidence="10 11">NIES-35</strain>
    </source>
</reference>
<feature type="region of interest" description="Disordered" evidence="8">
    <location>
        <begin position="363"/>
        <end position="565"/>
    </location>
</feature>
<dbReference type="EC" id="3.4.19.12" evidence="3"/>
<dbReference type="PROSITE" id="PS50235">
    <property type="entry name" value="USP_3"/>
    <property type="match status" value="1"/>
</dbReference>
<feature type="region of interest" description="Disordered" evidence="8">
    <location>
        <begin position="1"/>
        <end position="49"/>
    </location>
</feature>
<feature type="compositionally biased region" description="Low complexity" evidence="8">
    <location>
        <begin position="275"/>
        <end position="296"/>
    </location>
</feature>
<feature type="compositionally biased region" description="Basic and acidic residues" evidence="8">
    <location>
        <begin position="403"/>
        <end position="424"/>
    </location>
</feature>
<dbReference type="OrthoDB" id="2020758at2759"/>
<organism evidence="10 11">
    <name type="scientific">Raphidocelis subcapitata</name>
    <dbReference type="NCBI Taxonomy" id="307507"/>
    <lineage>
        <taxon>Eukaryota</taxon>
        <taxon>Viridiplantae</taxon>
        <taxon>Chlorophyta</taxon>
        <taxon>core chlorophytes</taxon>
        <taxon>Chlorophyceae</taxon>
        <taxon>CS clade</taxon>
        <taxon>Sphaeropleales</taxon>
        <taxon>Selenastraceae</taxon>
        <taxon>Raphidocelis</taxon>
    </lineage>
</organism>
<feature type="region of interest" description="Disordered" evidence="8">
    <location>
        <begin position="1315"/>
        <end position="1340"/>
    </location>
</feature>
<feature type="compositionally biased region" description="Low complexity" evidence="8">
    <location>
        <begin position="426"/>
        <end position="442"/>
    </location>
</feature>
<evidence type="ECO:0000256" key="2">
    <source>
        <dbReference type="ARBA" id="ARBA00009085"/>
    </source>
</evidence>
<feature type="compositionally biased region" description="Low complexity" evidence="8">
    <location>
        <begin position="215"/>
        <end position="227"/>
    </location>
</feature>
<feature type="compositionally biased region" description="Low complexity" evidence="8">
    <location>
        <begin position="528"/>
        <end position="544"/>
    </location>
</feature>
<feature type="compositionally biased region" description="Low complexity" evidence="8">
    <location>
        <begin position="1174"/>
        <end position="1187"/>
    </location>
</feature>
<dbReference type="GO" id="GO:0016579">
    <property type="term" value="P:protein deubiquitination"/>
    <property type="evidence" value="ECO:0007669"/>
    <property type="project" value="InterPro"/>
</dbReference>
<dbReference type="InterPro" id="IPR038765">
    <property type="entry name" value="Papain-like_cys_pep_sf"/>
</dbReference>
<feature type="compositionally biased region" description="Low complexity" evidence="8">
    <location>
        <begin position="706"/>
        <end position="728"/>
    </location>
</feature>
<feature type="region of interest" description="Disordered" evidence="8">
    <location>
        <begin position="793"/>
        <end position="815"/>
    </location>
</feature>
<dbReference type="InterPro" id="IPR018200">
    <property type="entry name" value="USP_CS"/>
</dbReference>
<dbReference type="SUPFAM" id="SSF54001">
    <property type="entry name" value="Cysteine proteinases"/>
    <property type="match status" value="1"/>
</dbReference>
<comment type="similarity">
    <text evidence="2">Belongs to the peptidase C19 family.</text>
</comment>
<feature type="compositionally biased region" description="Gly residues" evidence="8">
    <location>
        <begin position="1054"/>
        <end position="1078"/>
    </location>
</feature>
<protein>
    <recommendedName>
        <fullName evidence="3">ubiquitinyl hydrolase 1</fullName>
        <ecNumber evidence="3">3.4.19.12</ecNumber>
    </recommendedName>
</protein>
<dbReference type="PANTHER" id="PTHR21646:SF24">
    <property type="entry name" value="UBIQUITIN CARBOXYL-TERMINAL HYDROLASE"/>
    <property type="match status" value="1"/>
</dbReference>
<dbReference type="InterPro" id="IPR001394">
    <property type="entry name" value="Peptidase_C19_UCH"/>
</dbReference>
<keyword evidence="4" id="KW-0645">Protease</keyword>
<comment type="caution">
    <text evidence="10">The sequence shown here is derived from an EMBL/GenBank/DDBJ whole genome shotgun (WGS) entry which is preliminary data.</text>
</comment>
<proteinExistence type="inferred from homology"/>
<dbReference type="Gene3D" id="3.90.70.10">
    <property type="entry name" value="Cysteine proteinases"/>
    <property type="match status" value="2"/>
</dbReference>
<evidence type="ECO:0000259" key="9">
    <source>
        <dbReference type="PROSITE" id="PS50235"/>
    </source>
</evidence>
<feature type="compositionally biased region" description="Low complexity" evidence="8">
    <location>
        <begin position="474"/>
        <end position="521"/>
    </location>
</feature>
<feature type="compositionally biased region" description="Basic residues" evidence="8">
    <location>
        <begin position="1"/>
        <end position="19"/>
    </location>
</feature>
<dbReference type="InterPro" id="IPR028889">
    <property type="entry name" value="USP"/>
</dbReference>
<evidence type="ECO:0000256" key="3">
    <source>
        <dbReference type="ARBA" id="ARBA00012759"/>
    </source>
</evidence>
<gene>
    <name evidence="10" type="ORF">Rsub_02964</name>
</gene>
<evidence type="ECO:0000256" key="6">
    <source>
        <dbReference type="ARBA" id="ARBA00022801"/>
    </source>
</evidence>
<evidence type="ECO:0000256" key="1">
    <source>
        <dbReference type="ARBA" id="ARBA00000707"/>
    </source>
</evidence>
<comment type="catalytic activity">
    <reaction evidence="1">
        <text>Thiol-dependent hydrolysis of ester, thioester, amide, peptide and isopeptide bonds formed by the C-terminal Gly of ubiquitin (a 76-residue protein attached to proteins as an intracellular targeting signal).</text>
        <dbReference type="EC" id="3.4.19.12"/>
    </reaction>
</comment>
<feature type="compositionally biased region" description="Acidic residues" evidence="8">
    <location>
        <begin position="1044"/>
        <end position="1053"/>
    </location>
</feature>
<feature type="region of interest" description="Disordered" evidence="8">
    <location>
        <begin position="161"/>
        <end position="239"/>
    </location>
</feature>
<dbReference type="PROSITE" id="PS00973">
    <property type="entry name" value="USP_2"/>
    <property type="match status" value="1"/>
</dbReference>
<dbReference type="STRING" id="307507.A0A2V0NQ92"/>
<evidence type="ECO:0000313" key="10">
    <source>
        <dbReference type="EMBL" id="GBF89794.1"/>
    </source>
</evidence>
<feature type="domain" description="USP" evidence="9">
    <location>
        <begin position="56"/>
        <end position="1401"/>
    </location>
</feature>
<feature type="region of interest" description="Disordered" evidence="8">
    <location>
        <begin position="695"/>
        <end position="745"/>
    </location>
</feature>
<keyword evidence="7" id="KW-0788">Thiol protease</keyword>
<accession>A0A2V0NQ92</accession>
<feature type="compositionally biased region" description="Low complexity" evidence="8">
    <location>
        <begin position="1323"/>
        <end position="1340"/>
    </location>
</feature>
<keyword evidence="5" id="KW-0833">Ubl conjugation pathway</keyword>
<feature type="compositionally biased region" description="Low complexity" evidence="8">
    <location>
        <begin position="30"/>
        <end position="49"/>
    </location>
</feature>
<dbReference type="Pfam" id="PF00443">
    <property type="entry name" value="UCH"/>
    <property type="match status" value="1"/>
</dbReference>
<keyword evidence="6 10" id="KW-0378">Hydrolase</keyword>
<feature type="compositionally biased region" description="Acidic residues" evidence="8">
    <location>
        <begin position="181"/>
        <end position="191"/>
    </location>
</feature>
<evidence type="ECO:0000256" key="4">
    <source>
        <dbReference type="ARBA" id="ARBA00022670"/>
    </source>
</evidence>
<dbReference type="InterPro" id="IPR050185">
    <property type="entry name" value="Ub_carboxyl-term_hydrolase"/>
</dbReference>
<dbReference type="PROSITE" id="PS00972">
    <property type="entry name" value="USP_1"/>
    <property type="match status" value="1"/>
</dbReference>
<feature type="compositionally biased region" description="Low complexity" evidence="8">
    <location>
        <begin position="1092"/>
        <end position="1133"/>
    </location>
</feature>
<dbReference type="InParanoid" id="A0A2V0NQ92"/>
<dbReference type="Proteomes" id="UP000247498">
    <property type="component" value="Unassembled WGS sequence"/>
</dbReference>
<dbReference type="GO" id="GO:0004843">
    <property type="term" value="F:cysteine-type deubiquitinase activity"/>
    <property type="evidence" value="ECO:0007669"/>
    <property type="project" value="UniProtKB-EC"/>
</dbReference>
<evidence type="ECO:0000313" key="11">
    <source>
        <dbReference type="Proteomes" id="UP000247498"/>
    </source>
</evidence>
<dbReference type="PANTHER" id="PTHR21646">
    <property type="entry name" value="UBIQUITIN CARBOXYL-TERMINAL HYDROLASE"/>
    <property type="match status" value="1"/>
</dbReference>
<feature type="region of interest" description="Disordered" evidence="8">
    <location>
        <begin position="1038"/>
        <end position="1187"/>
    </location>
</feature>